<dbReference type="InterPro" id="IPR052847">
    <property type="entry name" value="Ext_Synaptotagmin/KAHRP-like"/>
</dbReference>
<dbReference type="InterPro" id="IPR000008">
    <property type="entry name" value="C2_dom"/>
</dbReference>
<dbReference type="SMART" id="SM00239">
    <property type="entry name" value="C2"/>
    <property type="match status" value="1"/>
</dbReference>
<dbReference type="PANTHER" id="PTHR47042:SF4">
    <property type="entry name" value="OS02G0313700 PROTEIN"/>
    <property type="match status" value="1"/>
</dbReference>
<evidence type="ECO:0000256" key="4">
    <source>
        <dbReference type="ARBA" id="ARBA00023121"/>
    </source>
</evidence>
<comment type="caution">
    <text evidence="10">The sequence shown here is derived from an EMBL/GenBank/DDBJ whole genome shotgun (WGS) entry which is preliminary data.</text>
</comment>
<evidence type="ECO:0000256" key="6">
    <source>
        <dbReference type="SAM" id="MobiDB-lite"/>
    </source>
</evidence>
<keyword evidence="4" id="KW-0446">Lipid-binding</keyword>
<dbReference type="Pfam" id="PF00168">
    <property type="entry name" value="C2"/>
    <property type="match status" value="1"/>
</dbReference>
<feature type="domain" description="SMP-LTD" evidence="9">
    <location>
        <begin position="71"/>
        <end position="264"/>
    </location>
</feature>
<keyword evidence="3" id="KW-0445">Lipid transport</keyword>
<dbReference type="Gene3D" id="2.60.40.150">
    <property type="entry name" value="C2 domain"/>
    <property type="match status" value="1"/>
</dbReference>
<keyword evidence="2" id="KW-0813">Transport</keyword>
<keyword evidence="7" id="KW-1133">Transmembrane helix</keyword>
<dbReference type="EMBL" id="JBBWWQ010000016">
    <property type="protein sequence ID" value="KAK8925645.1"/>
    <property type="molecule type" value="Genomic_DNA"/>
</dbReference>
<gene>
    <name evidence="10" type="primary">NTMC2T6.1</name>
    <name evidence="10" type="ORF">KSP39_PZI018113</name>
</gene>
<evidence type="ECO:0000256" key="3">
    <source>
        <dbReference type="ARBA" id="ARBA00023055"/>
    </source>
</evidence>
<evidence type="ECO:0000259" key="9">
    <source>
        <dbReference type="PROSITE" id="PS51847"/>
    </source>
</evidence>
<dbReference type="GO" id="GO:0008289">
    <property type="term" value="F:lipid binding"/>
    <property type="evidence" value="ECO:0007669"/>
    <property type="project" value="UniProtKB-KW"/>
</dbReference>
<dbReference type="AlphaFoldDB" id="A0AAP0B2Q4"/>
<sequence>MRVGDASIVHHFALVLFFLCILNHLGLYHPFTFFISFLYLYKVHERISLRLWRRLRHEERKHANQRSVLLGSESVRWLNHAVEKIWPLCMEKIVSQQLLLPIIPWFLDKFKPWTAKKAIVQHLYLGRSPPMFTEVRVHATTDEDHLLLELGLNFLAADDMSAVIAVKLRKRLGFGIWAKMHVKGMHVEGKVLVGLRFIQHWPFIGRLRVCFIKPPYVQVTVKPIFHHGLDVADLPGIASWMDKIIDAAFERTLVEPNMLVIDVEKFASSEAESWFTVDVKSPVAFARVEIIEAIEMQPSDSNGPVDPYVKCQLGTYRFQTKIQRKAPSPKWLEEFKAPISSWETCNKLSIEIHDKDHIFVGKCSINIIDLRGGQRHDKWVALENIKAGRLHLAITIIEIELERLSDNPSDGDEEATNTGSSSIVQDDFNVITFSEVGKKLSADDMFGTKNIKDEAFISLENREQYESPHHVHYLSPNSSTSSSYSDATCADEIRGVHTHGKIRRGLHKLGAVVHPKSLNTESREHESFKIEKNDHDQTHRSTRIKEKSLDIMKHAGKSAQNFKIRLQEKVRRKPRQEDSDSESCKSDDV</sequence>
<feature type="region of interest" description="Disordered" evidence="6">
    <location>
        <begin position="519"/>
        <end position="589"/>
    </location>
</feature>
<dbReference type="Pfam" id="PF25669">
    <property type="entry name" value="SMP_MUG190-like"/>
    <property type="match status" value="1"/>
</dbReference>
<dbReference type="Proteomes" id="UP001418222">
    <property type="component" value="Unassembled WGS sequence"/>
</dbReference>
<comment type="subcellular location">
    <subcellularLocation>
        <location evidence="1">Membrane</location>
    </subcellularLocation>
</comment>
<dbReference type="PANTHER" id="PTHR47042">
    <property type="entry name" value="C2 DOMAIN-CONTAINING PROTEIN-LIKE"/>
    <property type="match status" value="1"/>
</dbReference>
<keyword evidence="5 7" id="KW-0472">Membrane</keyword>
<evidence type="ECO:0000256" key="1">
    <source>
        <dbReference type="ARBA" id="ARBA00004370"/>
    </source>
</evidence>
<evidence type="ECO:0000256" key="7">
    <source>
        <dbReference type="SAM" id="Phobius"/>
    </source>
</evidence>
<feature type="domain" description="C2" evidence="8">
    <location>
        <begin position="269"/>
        <end position="380"/>
    </location>
</feature>
<dbReference type="PROSITE" id="PS50004">
    <property type="entry name" value="C2"/>
    <property type="match status" value="1"/>
</dbReference>
<dbReference type="GO" id="GO:0016020">
    <property type="term" value="C:membrane"/>
    <property type="evidence" value="ECO:0007669"/>
    <property type="project" value="UniProtKB-SubCell"/>
</dbReference>
<evidence type="ECO:0000256" key="2">
    <source>
        <dbReference type="ARBA" id="ARBA00022448"/>
    </source>
</evidence>
<name>A0AAP0B2Q4_9ASPA</name>
<dbReference type="SUPFAM" id="SSF49562">
    <property type="entry name" value="C2 domain (Calcium/lipid-binding domain, CaLB)"/>
    <property type="match status" value="1"/>
</dbReference>
<organism evidence="10 11">
    <name type="scientific">Platanthera zijinensis</name>
    <dbReference type="NCBI Taxonomy" id="2320716"/>
    <lineage>
        <taxon>Eukaryota</taxon>
        <taxon>Viridiplantae</taxon>
        <taxon>Streptophyta</taxon>
        <taxon>Embryophyta</taxon>
        <taxon>Tracheophyta</taxon>
        <taxon>Spermatophyta</taxon>
        <taxon>Magnoliopsida</taxon>
        <taxon>Liliopsida</taxon>
        <taxon>Asparagales</taxon>
        <taxon>Orchidaceae</taxon>
        <taxon>Orchidoideae</taxon>
        <taxon>Orchideae</taxon>
        <taxon>Orchidinae</taxon>
        <taxon>Platanthera</taxon>
    </lineage>
</organism>
<dbReference type="GO" id="GO:0006869">
    <property type="term" value="P:lipid transport"/>
    <property type="evidence" value="ECO:0007669"/>
    <property type="project" value="UniProtKB-KW"/>
</dbReference>
<protein>
    <submittedName>
        <fullName evidence="10">C2 domain-containing protein</fullName>
    </submittedName>
</protein>
<evidence type="ECO:0000313" key="10">
    <source>
        <dbReference type="EMBL" id="KAK8925645.1"/>
    </source>
</evidence>
<evidence type="ECO:0000256" key="5">
    <source>
        <dbReference type="ARBA" id="ARBA00023136"/>
    </source>
</evidence>
<feature type="compositionally biased region" description="Basic and acidic residues" evidence="6">
    <location>
        <begin position="521"/>
        <end position="553"/>
    </location>
</feature>
<proteinExistence type="predicted"/>
<feature type="transmembrane region" description="Helical" evidence="7">
    <location>
        <begin position="12"/>
        <end position="41"/>
    </location>
</feature>
<keyword evidence="7" id="KW-0812">Transmembrane</keyword>
<dbReference type="CDD" id="cd00030">
    <property type="entry name" value="C2"/>
    <property type="match status" value="1"/>
</dbReference>
<accession>A0AAP0B2Q4</accession>
<dbReference type="CDD" id="cd21669">
    <property type="entry name" value="SMP_SF"/>
    <property type="match status" value="1"/>
</dbReference>
<evidence type="ECO:0000259" key="8">
    <source>
        <dbReference type="PROSITE" id="PS50004"/>
    </source>
</evidence>
<dbReference type="InterPro" id="IPR031468">
    <property type="entry name" value="SMP_LBD"/>
</dbReference>
<feature type="compositionally biased region" description="Basic and acidic residues" evidence="6">
    <location>
        <begin position="565"/>
        <end position="589"/>
    </location>
</feature>
<reference evidence="10 11" key="1">
    <citation type="journal article" date="2022" name="Nat. Plants">
        <title>Genomes of leafy and leafless Platanthera orchids illuminate the evolution of mycoheterotrophy.</title>
        <authorList>
            <person name="Li M.H."/>
            <person name="Liu K.W."/>
            <person name="Li Z."/>
            <person name="Lu H.C."/>
            <person name="Ye Q.L."/>
            <person name="Zhang D."/>
            <person name="Wang J.Y."/>
            <person name="Li Y.F."/>
            <person name="Zhong Z.M."/>
            <person name="Liu X."/>
            <person name="Yu X."/>
            <person name="Liu D.K."/>
            <person name="Tu X.D."/>
            <person name="Liu B."/>
            <person name="Hao Y."/>
            <person name="Liao X.Y."/>
            <person name="Jiang Y.T."/>
            <person name="Sun W.H."/>
            <person name="Chen J."/>
            <person name="Chen Y.Q."/>
            <person name="Ai Y."/>
            <person name="Zhai J.W."/>
            <person name="Wu S.S."/>
            <person name="Zhou Z."/>
            <person name="Hsiao Y.Y."/>
            <person name="Wu W.L."/>
            <person name="Chen Y.Y."/>
            <person name="Lin Y.F."/>
            <person name="Hsu J.L."/>
            <person name="Li C.Y."/>
            <person name="Wang Z.W."/>
            <person name="Zhao X."/>
            <person name="Zhong W.Y."/>
            <person name="Ma X.K."/>
            <person name="Ma L."/>
            <person name="Huang J."/>
            <person name="Chen G.Z."/>
            <person name="Huang M.Z."/>
            <person name="Huang L."/>
            <person name="Peng D.H."/>
            <person name="Luo Y.B."/>
            <person name="Zou S.Q."/>
            <person name="Chen S.P."/>
            <person name="Lan S."/>
            <person name="Tsai W.C."/>
            <person name="Van de Peer Y."/>
            <person name="Liu Z.J."/>
        </authorList>
    </citation>
    <scope>NUCLEOTIDE SEQUENCE [LARGE SCALE GENOMIC DNA]</scope>
    <source>
        <strain evidence="10">Lor287</strain>
    </source>
</reference>
<dbReference type="PROSITE" id="PS51847">
    <property type="entry name" value="SMP"/>
    <property type="match status" value="1"/>
</dbReference>
<evidence type="ECO:0000313" key="11">
    <source>
        <dbReference type="Proteomes" id="UP001418222"/>
    </source>
</evidence>
<dbReference type="InterPro" id="IPR035892">
    <property type="entry name" value="C2_domain_sf"/>
</dbReference>
<keyword evidence="11" id="KW-1185">Reference proteome</keyword>